<keyword evidence="3" id="KW-0227">DNA damage</keyword>
<dbReference type="Pfam" id="PF03851">
    <property type="entry name" value="UvdE"/>
    <property type="match status" value="1"/>
</dbReference>
<dbReference type="EMBL" id="BMXF01000003">
    <property type="protein sequence ID" value="GHB76328.1"/>
    <property type="molecule type" value="Genomic_DNA"/>
</dbReference>
<evidence type="ECO:0000256" key="2">
    <source>
        <dbReference type="ARBA" id="ARBA00022759"/>
    </source>
</evidence>
<evidence type="ECO:0000256" key="4">
    <source>
        <dbReference type="ARBA" id="ARBA00022769"/>
    </source>
</evidence>
<dbReference type="AlphaFoldDB" id="A0A8J3D514"/>
<dbReference type="Gene3D" id="3.20.20.150">
    <property type="entry name" value="Divalent-metal-dependent TIM barrel enzymes"/>
    <property type="match status" value="1"/>
</dbReference>
<dbReference type="Proteomes" id="UP000598271">
    <property type="component" value="Unassembled WGS sequence"/>
</dbReference>
<dbReference type="GO" id="GO:0006289">
    <property type="term" value="P:nucleotide-excision repair"/>
    <property type="evidence" value="ECO:0007669"/>
    <property type="project" value="InterPro"/>
</dbReference>
<keyword evidence="4" id="KW-0228">DNA excision</keyword>
<keyword evidence="1" id="KW-0540">Nuclease</keyword>
<evidence type="ECO:0000313" key="8">
    <source>
        <dbReference type="Proteomes" id="UP000598271"/>
    </source>
</evidence>
<accession>A0A8J3D514</accession>
<proteinExistence type="predicted"/>
<evidence type="ECO:0000256" key="5">
    <source>
        <dbReference type="ARBA" id="ARBA00022801"/>
    </source>
</evidence>
<evidence type="ECO:0000256" key="6">
    <source>
        <dbReference type="ARBA" id="ARBA00023204"/>
    </source>
</evidence>
<protein>
    <submittedName>
        <fullName evidence="7">UV DNA damage endonuclease</fullName>
    </submittedName>
</protein>
<reference evidence="7 8" key="1">
    <citation type="journal article" date="2014" name="Int. J. Syst. Evol. Microbiol.">
        <title>Complete genome sequence of Corynebacterium casei LMG S-19264T (=DSM 44701T), isolated from a smear-ripened cheese.</title>
        <authorList>
            <consortium name="US DOE Joint Genome Institute (JGI-PGF)"/>
            <person name="Walter F."/>
            <person name="Albersmeier A."/>
            <person name="Kalinowski J."/>
            <person name="Ruckert C."/>
        </authorList>
    </citation>
    <scope>NUCLEOTIDE SEQUENCE [LARGE SCALE GENOMIC DNA]</scope>
    <source>
        <strain evidence="7 8">KCTC 12866</strain>
    </source>
</reference>
<dbReference type="NCBIfam" id="TIGR00629">
    <property type="entry name" value="uvde"/>
    <property type="match status" value="1"/>
</dbReference>
<evidence type="ECO:0000313" key="7">
    <source>
        <dbReference type="EMBL" id="GHB76328.1"/>
    </source>
</evidence>
<dbReference type="RefSeq" id="WP_189565600.1">
    <property type="nucleotide sequence ID" value="NZ_BMXF01000003.1"/>
</dbReference>
<keyword evidence="2 7" id="KW-0255">Endonuclease</keyword>
<dbReference type="InterPro" id="IPR036237">
    <property type="entry name" value="Xyl_isomerase-like_sf"/>
</dbReference>
<dbReference type="GO" id="GO:0016787">
    <property type="term" value="F:hydrolase activity"/>
    <property type="evidence" value="ECO:0007669"/>
    <property type="project" value="UniProtKB-KW"/>
</dbReference>
<dbReference type="SUPFAM" id="SSF51658">
    <property type="entry name" value="Xylose isomerase-like"/>
    <property type="match status" value="1"/>
</dbReference>
<gene>
    <name evidence="7" type="primary">uvsE</name>
    <name evidence="7" type="ORF">GCM10007390_32800</name>
</gene>
<dbReference type="InterPro" id="IPR004601">
    <property type="entry name" value="UvdE"/>
</dbReference>
<keyword evidence="5" id="KW-0378">Hydrolase</keyword>
<sequence>MRIGYACINMFLAENKITVNRSMVKKTFLAKGPAYASELALKNVTDLENITDWNIENKLLLYRMSSDMFPWMSEYEFSDLPDIAAIREVLSRIGKKAQTADLRLTFHPGPFNVLASKSADVLRKTNKELRQHGEIMDMLGLPRSPFAKINLHVGGAYGDKASAIDRFCANYQLLSDTARLRLTVENDDRGNLFTTEDLVEAHRRSGIPVVFDYHHHQLNPGEWGEERAMAAATSTWPTGITPIVHYSSSRRAFEEPLVSQVAHADYVYDFIDLYGREADIMLEAKAKEQAVLRYLKEFPARIDRQTAR</sequence>
<name>A0A8J3D514_9BACT</name>
<dbReference type="GO" id="GO:0004519">
    <property type="term" value="F:endonuclease activity"/>
    <property type="evidence" value="ECO:0007669"/>
    <property type="project" value="UniProtKB-KW"/>
</dbReference>
<organism evidence="7 8">
    <name type="scientific">Persicitalea jodogahamensis</name>
    <dbReference type="NCBI Taxonomy" id="402147"/>
    <lineage>
        <taxon>Bacteria</taxon>
        <taxon>Pseudomonadati</taxon>
        <taxon>Bacteroidota</taxon>
        <taxon>Cytophagia</taxon>
        <taxon>Cytophagales</taxon>
        <taxon>Spirosomataceae</taxon>
        <taxon>Persicitalea</taxon>
    </lineage>
</organism>
<dbReference type="GO" id="GO:0009411">
    <property type="term" value="P:response to UV"/>
    <property type="evidence" value="ECO:0007669"/>
    <property type="project" value="InterPro"/>
</dbReference>
<evidence type="ECO:0000256" key="1">
    <source>
        <dbReference type="ARBA" id="ARBA00022722"/>
    </source>
</evidence>
<dbReference type="PANTHER" id="PTHR31290:SF5">
    <property type="entry name" value="UV-DAMAGE ENDONUCLEASE"/>
    <property type="match status" value="1"/>
</dbReference>
<keyword evidence="6" id="KW-0234">DNA repair</keyword>
<evidence type="ECO:0000256" key="3">
    <source>
        <dbReference type="ARBA" id="ARBA00022763"/>
    </source>
</evidence>
<keyword evidence="8" id="KW-1185">Reference proteome</keyword>
<dbReference type="PANTHER" id="PTHR31290">
    <property type="entry name" value="UV-DAMAGE ENDONUCLEASE"/>
    <property type="match status" value="1"/>
</dbReference>
<comment type="caution">
    <text evidence="7">The sequence shown here is derived from an EMBL/GenBank/DDBJ whole genome shotgun (WGS) entry which is preliminary data.</text>
</comment>